<feature type="compositionally biased region" description="Low complexity" evidence="1">
    <location>
        <begin position="352"/>
        <end position="362"/>
    </location>
</feature>
<dbReference type="InterPro" id="IPR007730">
    <property type="entry name" value="SPOR-like_dom"/>
</dbReference>
<evidence type="ECO:0000313" key="4">
    <source>
        <dbReference type="Proteomes" id="UP000678276"/>
    </source>
</evidence>
<feature type="compositionally biased region" description="Basic and acidic residues" evidence="1">
    <location>
        <begin position="251"/>
        <end position="275"/>
    </location>
</feature>
<organism evidence="3 4">
    <name type="scientific">Jiella mangrovi</name>
    <dbReference type="NCBI Taxonomy" id="2821407"/>
    <lineage>
        <taxon>Bacteria</taxon>
        <taxon>Pseudomonadati</taxon>
        <taxon>Pseudomonadota</taxon>
        <taxon>Alphaproteobacteria</taxon>
        <taxon>Hyphomicrobiales</taxon>
        <taxon>Aurantimonadaceae</taxon>
        <taxon>Jiella</taxon>
    </lineage>
</organism>
<dbReference type="Gene3D" id="3.30.70.1070">
    <property type="entry name" value="Sporulation related repeat"/>
    <property type="match status" value="1"/>
</dbReference>
<sequence length="783" mass="79358">MAEDDAFGDAAMSAALTKELADALDLAAADFDVELSDESGDAAAAGNGAVAAVATNRQPTSPQPPQNNQPQPAVKAEAAKPQHVTARPAGQAPRPQANAAVPSPNAEAPKPQPQAPQGQNAQQTAAQGAKPQPNAAAPANAEAKRPPQQPVKPAAQAQKAPQTPAQTVRPQAQAASQAAQPAKPQQPAAQGSVEAPARQAKPAAPAAQSAQPQAKPAAPTAQATAPKPQQTAIQPEAPVKAAPQPVAAKAEAPKPQKDDAASTAEHRHPSAKEGKAAAAAATAASFAFDDQFEKALLGLSEPANPRQSAIHHAEAFAPDRKPVVAEDDSSAQVFDDFDELIASELAALKQPAPTAPAGFAEAASDEAFDSSDWPASFEVAGRAEDDARAQRHDDEDDELRASRPAAAVVARGHVGRSSFIGAGIGAIALTLAAGGAYFFMGGTQGTAGDGSVLIVRADPDPVKVKPENPGGRQIPNQNKMVYSRVESGDAIVTPEQKTLVSAEEAPIDLPTENPPLSDLPGVELGVGTANAADRQGDSTQKADAYSEASPIGVLSPRRAKTYSVRSDGTLVVSDAGSDAGADTSNRGPLIEASARPLATTQDIGTTADAASADGLQTASSDAQAPVEAASADQGVPAPNVPVPTIRPSHSQGAEPRDVAVAAAEPVASAQPAAAPENVEPIRTAAIEAQPATAASAPASAPVHDGYYVQISSQPSRDAAEASSRNLTQRYSSVIAGRNVVIQSADIPGKGTYYRVRVPVDSKTEGGRLCGDLKSAGGSCFVSR</sequence>
<feature type="region of interest" description="Disordered" evidence="1">
    <location>
        <begin position="352"/>
        <end position="403"/>
    </location>
</feature>
<feature type="compositionally biased region" description="Low complexity" evidence="1">
    <location>
        <begin position="46"/>
        <end position="60"/>
    </location>
</feature>
<keyword evidence="4" id="KW-1185">Reference proteome</keyword>
<evidence type="ECO:0000256" key="1">
    <source>
        <dbReference type="SAM" id="MobiDB-lite"/>
    </source>
</evidence>
<dbReference type="PROSITE" id="PS51724">
    <property type="entry name" value="SPOR"/>
    <property type="match status" value="1"/>
</dbReference>
<feature type="region of interest" description="Disordered" evidence="1">
    <location>
        <begin position="572"/>
        <end position="598"/>
    </location>
</feature>
<protein>
    <submittedName>
        <fullName evidence="3">SPOR domain-containing protein</fullName>
    </submittedName>
</protein>
<feature type="region of interest" description="Disordered" evidence="1">
    <location>
        <begin position="46"/>
        <end position="282"/>
    </location>
</feature>
<dbReference type="RefSeq" id="WP_209593677.1">
    <property type="nucleotide sequence ID" value="NZ_JAGJCF010000003.1"/>
</dbReference>
<evidence type="ECO:0000259" key="2">
    <source>
        <dbReference type="PROSITE" id="PS51724"/>
    </source>
</evidence>
<feature type="region of interest" description="Disordered" evidence="1">
    <location>
        <begin position="612"/>
        <end position="656"/>
    </location>
</feature>
<gene>
    <name evidence="3" type="ORF">J6595_06725</name>
</gene>
<dbReference type="Proteomes" id="UP000678276">
    <property type="component" value="Unassembled WGS sequence"/>
</dbReference>
<feature type="compositionally biased region" description="Low complexity" evidence="1">
    <location>
        <begin position="151"/>
        <end position="250"/>
    </location>
</feature>
<feature type="domain" description="SPOR" evidence="2">
    <location>
        <begin position="700"/>
        <end position="783"/>
    </location>
</feature>
<dbReference type="InterPro" id="IPR036680">
    <property type="entry name" value="SPOR-like_sf"/>
</dbReference>
<dbReference type="Pfam" id="PF05036">
    <property type="entry name" value="SPOR"/>
    <property type="match status" value="1"/>
</dbReference>
<proteinExistence type="predicted"/>
<feature type="compositionally biased region" description="Low complexity" evidence="1">
    <location>
        <begin position="86"/>
        <end position="141"/>
    </location>
</feature>
<evidence type="ECO:0000313" key="3">
    <source>
        <dbReference type="EMBL" id="MBP0615268.1"/>
    </source>
</evidence>
<accession>A0ABS4BEU3</accession>
<reference evidence="3 4" key="1">
    <citation type="submission" date="2021-04" db="EMBL/GenBank/DDBJ databases">
        <title>Whole genome sequence of Jiella sp. KSK16Y-1.</title>
        <authorList>
            <person name="Tuo L."/>
        </authorList>
    </citation>
    <scope>NUCLEOTIDE SEQUENCE [LARGE SCALE GENOMIC DNA]</scope>
    <source>
        <strain evidence="3 4">KSK16Y-1</strain>
    </source>
</reference>
<dbReference type="EMBL" id="JAGJCF010000003">
    <property type="protein sequence ID" value="MBP0615268.1"/>
    <property type="molecule type" value="Genomic_DNA"/>
</dbReference>
<comment type="caution">
    <text evidence="3">The sequence shown here is derived from an EMBL/GenBank/DDBJ whole genome shotgun (WGS) entry which is preliminary data.</text>
</comment>
<name>A0ABS4BEU3_9HYPH</name>
<feature type="compositionally biased region" description="Basic and acidic residues" evidence="1">
    <location>
        <begin position="381"/>
        <end position="393"/>
    </location>
</feature>